<evidence type="ECO:0000259" key="13">
    <source>
        <dbReference type="PROSITE" id="PS50026"/>
    </source>
</evidence>
<dbReference type="PROSITE" id="PS51121">
    <property type="entry name" value="NTA"/>
    <property type="match status" value="1"/>
</dbReference>
<feature type="compositionally biased region" description="Polar residues" evidence="10">
    <location>
        <begin position="1297"/>
        <end position="1324"/>
    </location>
</feature>
<feature type="domain" description="Kazal-like" evidence="16">
    <location>
        <begin position="716"/>
        <end position="763"/>
    </location>
</feature>
<feature type="chain" id="PRO_5034647551" evidence="11">
    <location>
        <begin position="24"/>
        <end position="2076"/>
    </location>
</feature>
<proteinExistence type="predicted"/>
<dbReference type="InterPro" id="IPR013320">
    <property type="entry name" value="ConA-like_dom_sf"/>
</dbReference>
<reference evidence="18" key="1">
    <citation type="submission" date="2025-08" db="UniProtKB">
        <authorList>
            <consortium name="RefSeq"/>
        </authorList>
    </citation>
    <scope>IDENTIFICATION</scope>
</reference>
<dbReference type="InterPro" id="IPR002049">
    <property type="entry name" value="LE_dom"/>
</dbReference>
<evidence type="ECO:0000259" key="15">
    <source>
        <dbReference type="PROSITE" id="PS51121"/>
    </source>
</evidence>
<dbReference type="KEGG" id="aplc:110984564"/>
<dbReference type="SUPFAM" id="SSF57196">
    <property type="entry name" value="EGF/Laminin"/>
    <property type="match status" value="1"/>
</dbReference>
<dbReference type="InterPro" id="IPR001881">
    <property type="entry name" value="EGF-like_Ca-bd_dom"/>
</dbReference>
<dbReference type="GO" id="GO:0043113">
    <property type="term" value="P:receptor clustering"/>
    <property type="evidence" value="ECO:0007669"/>
    <property type="project" value="InterPro"/>
</dbReference>
<feature type="domain" description="Kazal-like" evidence="16">
    <location>
        <begin position="608"/>
        <end position="665"/>
    </location>
</feature>
<comment type="caution">
    <text evidence="8">Lacks conserved residue(s) required for the propagation of feature annotation.</text>
</comment>
<dbReference type="InterPro" id="IPR000742">
    <property type="entry name" value="EGF"/>
</dbReference>
<dbReference type="SMART" id="SM00179">
    <property type="entry name" value="EGF_CA"/>
    <property type="match status" value="3"/>
</dbReference>
<feature type="compositionally biased region" description="Polar residues" evidence="10">
    <location>
        <begin position="1229"/>
        <end position="1259"/>
    </location>
</feature>
<evidence type="ECO:0000313" key="18">
    <source>
        <dbReference type="RefSeq" id="XP_022100566.1"/>
    </source>
</evidence>
<keyword evidence="4" id="KW-0722">Serine protease inhibitor</keyword>
<dbReference type="GO" id="GO:0005509">
    <property type="term" value="F:calcium ion binding"/>
    <property type="evidence" value="ECO:0007669"/>
    <property type="project" value="InterPro"/>
</dbReference>
<dbReference type="Gene3D" id="3.30.60.30">
    <property type="match status" value="9"/>
</dbReference>
<dbReference type="SMART" id="SM00280">
    <property type="entry name" value="KAZAL"/>
    <property type="match status" value="9"/>
</dbReference>
<dbReference type="InterPro" id="IPR002350">
    <property type="entry name" value="Kazal_dom"/>
</dbReference>
<evidence type="ECO:0000256" key="7">
    <source>
        <dbReference type="ARBA" id="ARBA00023292"/>
    </source>
</evidence>
<evidence type="ECO:0000256" key="3">
    <source>
        <dbReference type="ARBA" id="ARBA00022782"/>
    </source>
</evidence>
<keyword evidence="3" id="KW-0221">Differentiation</keyword>
<feature type="domain" description="Kazal-like" evidence="16">
    <location>
        <begin position="547"/>
        <end position="601"/>
    </location>
</feature>
<feature type="domain" description="Laminin EGF-like" evidence="14">
    <location>
        <begin position="850"/>
        <end position="902"/>
    </location>
</feature>
<dbReference type="GeneID" id="110984564"/>
<dbReference type="SMART" id="SM00181">
    <property type="entry name" value="EGF"/>
    <property type="match status" value="8"/>
</dbReference>
<dbReference type="InterPro" id="IPR050653">
    <property type="entry name" value="Prot_Inhib_GrowthFact_Antg"/>
</dbReference>
<gene>
    <name evidence="18" type="primary">LOC110984564</name>
</gene>
<keyword evidence="5 8" id="KW-1015">Disulfide bond</keyword>
<keyword evidence="17" id="KW-1185">Reference proteome</keyword>
<evidence type="ECO:0000259" key="16">
    <source>
        <dbReference type="PROSITE" id="PS51465"/>
    </source>
</evidence>
<dbReference type="SUPFAM" id="SSF100895">
    <property type="entry name" value="Kazal-type serine protease inhibitors"/>
    <property type="match status" value="9"/>
</dbReference>
<dbReference type="InterPro" id="IPR004850">
    <property type="entry name" value="NtA_dom"/>
</dbReference>
<dbReference type="PROSITE" id="PS50026">
    <property type="entry name" value="EGF_3"/>
    <property type="match status" value="3"/>
</dbReference>
<dbReference type="PANTHER" id="PTHR10913:SF45">
    <property type="entry name" value="FOLLISTATIN, ISOFORM A-RELATED"/>
    <property type="match status" value="1"/>
</dbReference>
<dbReference type="OrthoDB" id="88467at2759"/>
<feature type="compositionally biased region" description="Low complexity" evidence="10">
    <location>
        <begin position="1326"/>
        <end position="1340"/>
    </location>
</feature>
<keyword evidence="2" id="KW-0677">Repeat</keyword>
<dbReference type="SMART" id="SM00180">
    <property type="entry name" value="EGF_Lam"/>
    <property type="match status" value="2"/>
</dbReference>
<dbReference type="Pfam" id="PF07648">
    <property type="entry name" value="Kazal_2"/>
    <property type="match status" value="9"/>
</dbReference>
<feature type="domain" description="Kazal-like" evidence="16">
    <location>
        <begin position="411"/>
        <end position="458"/>
    </location>
</feature>
<dbReference type="InterPro" id="IPR036058">
    <property type="entry name" value="Kazal_dom_sf"/>
</dbReference>
<dbReference type="PROSITE" id="PS01248">
    <property type="entry name" value="EGF_LAM_1"/>
    <property type="match status" value="1"/>
</dbReference>
<dbReference type="GO" id="GO:0043236">
    <property type="term" value="F:laminin binding"/>
    <property type="evidence" value="ECO:0007669"/>
    <property type="project" value="InterPro"/>
</dbReference>
<dbReference type="SUPFAM" id="SSF49899">
    <property type="entry name" value="Concanavalin A-like lectins/glucanases"/>
    <property type="match status" value="3"/>
</dbReference>
<evidence type="ECO:0000256" key="1">
    <source>
        <dbReference type="ARBA" id="ARBA00022690"/>
    </source>
</evidence>
<dbReference type="GO" id="GO:0005886">
    <property type="term" value="C:plasma membrane"/>
    <property type="evidence" value="ECO:0007669"/>
    <property type="project" value="GOC"/>
</dbReference>
<dbReference type="CDD" id="cd00055">
    <property type="entry name" value="EGF_Lam"/>
    <property type="match status" value="2"/>
</dbReference>
<feature type="compositionally biased region" description="Low complexity" evidence="10">
    <location>
        <begin position="1170"/>
        <end position="1218"/>
    </location>
</feature>
<dbReference type="Gene3D" id="2.10.25.10">
    <property type="entry name" value="Laminin"/>
    <property type="match status" value="4"/>
</dbReference>
<evidence type="ECO:0000256" key="8">
    <source>
        <dbReference type="PROSITE-ProRule" id="PRU00076"/>
    </source>
</evidence>
<name>A0A8B7ZBG0_ACAPL</name>
<feature type="signal peptide" evidence="11">
    <location>
        <begin position="1"/>
        <end position="23"/>
    </location>
</feature>
<protein>
    <submittedName>
        <fullName evidence="18">Agrin-like isoform X1</fullName>
    </submittedName>
</protein>
<feature type="domain" description="NtA" evidence="15">
    <location>
        <begin position="36"/>
        <end position="164"/>
    </location>
</feature>
<evidence type="ECO:0000256" key="6">
    <source>
        <dbReference type="ARBA" id="ARBA00023180"/>
    </source>
</evidence>
<dbReference type="GO" id="GO:0030154">
    <property type="term" value="P:cell differentiation"/>
    <property type="evidence" value="ECO:0007669"/>
    <property type="project" value="UniProtKB-KW"/>
</dbReference>
<dbReference type="GO" id="GO:0005576">
    <property type="term" value="C:extracellular region"/>
    <property type="evidence" value="ECO:0007669"/>
    <property type="project" value="TreeGrafter"/>
</dbReference>
<dbReference type="Pfam" id="PF00053">
    <property type="entry name" value="EGF_laminin"/>
    <property type="match status" value="2"/>
</dbReference>
<accession>A0A8B7ZBG0</accession>
<feature type="disulfide bond" evidence="9">
    <location>
        <begin position="852"/>
        <end position="869"/>
    </location>
</feature>
<evidence type="ECO:0000256" key="4">
    <source>
        <dbReference type="ARBA" id="ARBA00022900"/>
    </source>
</evidence>
<feature type="domain" description="Kazal-like" evidence="16">
    <location>
        <begin position="249"/>
        <end position="314"/>
    </location>
</feature>
<feature type="compositionally biased region" description="Polar residues" evidence="10">
    <location>
        <begin position="1125"/>
        <end position="1144"/>
    </location>
</feature>
<dbReference type="CDD" id="cd00054">
    <property type="entry name" value="EGF_CA"/>
    <property type="match status" value="1"/>
</dbReference>
<dbReference type="Gene3D" id="2.40.50.120">
    <property type="match status" value="1"/>
</dbReference>
<dbReference type="InterPro" id="IPR001791">
    <property type="entry name" value="Laminin_G"/>
</dbReference>
<dbReference type="Proteomes" id="UP000694845">
    <property type="component" value="Unplaced"/>
</dbReference>
<feature type="compositionally biased region" description="Polar residues" evidence="10">
    <location>
        <begin position="1073"/>
        <end position="1085"/>
    </location>
</feature>
<sequence length="2076" mass="224665">MDHRGVTMSVLLAVIAAVLPAASQPLYGRLRAPPKCSEPLPLEQRAEIANVILTGFVDKVMRKPRTLQYECEVQIVRIFKGEETVHNGISPPMDPESNQVMVTGFGDPSICDNAAHVGDVKLLLLKKDHDGHLRLNSSLVRITLGNLDRTNAVVMNVPYVTREPISEGPCATILCAYGSICRETLDQEAECFCPEECPNTFSPVCGTDGVTYNNECYLKSSSCRLRTRITAASSGPCDLTSLCLNKHCPFGAECMIKPDSMSAECVCPQECASADFSRVCGSDGSDYPNECELKRASCLQRRNIRIIFQGTCNPCSTANLDQDAVCKLNRNREPIADCIFDCDELPGNPVCASDGLMYESECLMRRVACQSRFELFVLEESYCKPEKSPCRSFQCEFGKCILDLEGNPTCVCISSCPEIYVPICGSDGVTYYSICHLQREQCLRNEAVHVISNGPCLNQSEGLCSAIRCGYGAVCLVVENETTCSCDRMCTDEDRPVCGTDEVTYGNACLLKQAACEQQKEIRIESEGLCNGCELHTCDFGAICEMGPKGPQCVCPEECVNFDSPVCGSDDVTYANECELNVQACRQQAVISVVSQGECIECEGVKCEYGAICNRGKCSCPTCADIEQRVCGTNQISYQSICHLRAEMCNERIRIAVAFDGPCEDGAEMSGSGNGTDGDQEGGDGDRLDYTRECDESMCQFGGTCEFMTNGNSYCSCIMNCPATRLPVCGSNQVTYGSECLLREASCEQQKPIYVESQGSCEDVEMEPCDGDSPLLMPNTMEEYTCSEEGEECPSGSYCHIHPLRKFAVCCPVTREQTSPPSCEDTMYGCCPDGVTAAQGFNEAGCPSHCDCNDLGSYSPVCNPSNKQCPCKPGVGGKKCDRCEPGFWDFRGIQNGNIGCRPCGCSKGGSARDDCEQMLGKCMCKGKAMGIKCDMCPKGMMLGATGCQEVVNMDDSSNLCEQLNCRYHATCQFTAGLATCVCPSNCTTVFEPVCGSDGQTYGNECQLKVFACRLQRDVQLYARGICNSVVITPMTISQECVDSEFGCCDDGETPKKNPEGAGCPLLPGMTTASMTPTMRPSSSATMKPEPSDGTRISTESPVAVTTLPLPPVEVSSVSAPPPEITTLSSPPLKSRSSTLPQLDATTLPSPPLETSTQPIMTEPAFRERSTVQISSSTDSSRASVSLSKTSEASSETSSSEAQTSASSSKSITSVSETSKPVTRTMPVSKPSTDASETLSSFSQTSMPISHTSLPSSESFSKTVPLTSTPSLPPSSKMSSLPVIDATTPDETKPMPQPQTQGLTTQFHASPTDPTTVMPSSTSESLPEFTTQPRQTTEPTPLSICETNPCLHGGTCLEKESATQGYICICPVGRGGPVCEEVVTFQSPSLSEHSYLAFPKMRAFFDFDIVLEFQAEADVEGLLLFNGQDDVENKDFVSLAIVSGSVELRYNVAQEFDLGSSDTVVIRSTVPIQPLHWYTIRATRDKRDGTLSVDGETPVMGSSSDRSSGLSLTNDLFIGDVPEDKELIYKVAGTTKGFMGCIGYLEVNHKPLDVYHPGGDILYGANIGECGNDPCLAKPCLNNATCTPMNAEQFECECEGGFVGPLCGDVFVDPCEGNMCYTGSTCMPLPEGGYRCDCPMGWLGDMCDMEDEPEPVGPFIPGFGGNSYLELPGLKAPSHITVEVEFLATQPNGMIFYNGQSTNGNGDFISLNLVDGYLEFRYNLGSGTAEIRSPERLTLNEWHRVEVTRMNMDGMMYIDNQMVAQGESSGLAKQLNLKQSLFIGGTDNYSKFSRKAGITDGFVGGIKMLSIDREEIPDLIEASLQQANIQRFVEHPCVGSPCMPTYLCVPEDENYSCVCPPGTEELDITCVSMETSTASGDHMTVQNPVTEKQDTNAPVSFDGQSYFSYPNIARQIEKAQNTNIIKMRFRTLRQAGLMLYNSDNSRGGDFVAVAIVNGQVEFAYNLGAGVKRISSPVSVNDDQWHTVIISRTRRESSIQVDDEAPSLGTSKAGSSFLNTDGIMWIGGHSSLQSNVPFEYRTGFQGCITDVELQETSLHLYNDAREQRPSSFCDYPEA</sequence>
<organism evidence="17 18">
    <name type="scientific">Acanthaster planci</name>
    <name type="common">Crown-of-thorns starfish</name>
    <dbReference type="NCBI Taxonomy" id="133434"/>
    <lineage>
        <taxon>Eukaryota</taxon>
        <taxon>Metazoa</taxon>
        <taxon>Echinodermata</taxon>
        <taxon>Eleutherozoa</taxon>
        <taxon>Asterozoa</taxon>
        <taxon>Asteroidea</taxon>
        <taxon>Valvatacea</taxon>
        <taxon>Valvatida</taxon>
        <taxon>Acanthasteridae</taxon>
        <taxon>Acanthaster</taxon>
    </lineage>
</organism>
<dbReference type="InterPro" id="IPR009030">
    <property type="entry name" value="Growth_fac_rcpt_cys_sf"/>
</dbReference>
<feature type="region of interest" description="Disordered" evidence="10">
    <location>
        <begin position="1073"/>
        <end position="1097"/>
    </location>
</feature>
<dbReference type="InterPro" id="IPR008993">
    <property type="entry name" value="TIMP-like_OB-fold"/>
</dbReference>
<feature type="disulfide bond" evidence="8">
    <location>
        <begin position="1369"/>
        <end position="1378"/>
    </location>
</feature>
<dbReference type="SUPFAM" id="SSF57184">
    <property type="entry name" value="Growth factor receptor domain"/>
    <property type="match status" value="1"/>
</dbReference>
<feature type="domain" description="Laminin G" evidence="12">
    <location>
        <begin position="1657"/>
        <end position="1836"/>
    </location>
</feature>
<feature type="domain" description="EGF-like" evidence="13">
    <location>
        <begin position="1340"/>
        <end position="1379"/>
    </location>
</feature>
<dbReference type="CDD" id="cd00110">
    <property type="entry name" value="LamG"/>
    <property type="match status" value="3"/>
</dbReference>
<feature type="disulfide bond" evidence="9">
    <location>
        <begin position="850"/>
        <end position="862"/>
    </location>
</feature>
<dbReference type="PROSITE" id="PS50027">
    <property type="entry name" value="EGF_LAM_2"/>
    <property type="match status" value="1"/>
</dbReference>
<evidence type="ECO:0000259" key="12">
    <source>
        <dbReference type="PROSITE" id="PS50025"/>
    </source>
</evidence>
<dbReference type="Pfam" id="PF00008">
    <property type="entry name" value="EGF"/>
    <property type="match status" value="1"/>
</dbReference>
<feature type="region of interest" description="Disordered" evidence="10">
    <location>
        <begin position="1113"/>
        <end position="1340"/>
    </location>
</feature>
<dbReference type="PROSITE" id="PS51465">
    <property type="entry name" value="KAZAL_2"/>
    <property type="match status" value="9"/>
</dbReference>
<feature type="domain" description="Kazal-like" evidence="16">
    <location>
        <begin position="185"/>
        <end position="239"/>
    </location>
</feature>
<feature type="disulfide bond" evidence="8">
    <location>
        <begin position="1597"/>
        <end position="1606"/>
    </location>
</feature>
<feature type="domain" description="Kazal-like" evidence="16">
    <location>
        <begin position="981"/>
        <end position="1028"/>
    </location>
</feature>
<evidence type="ECO:0000256" key="10">
    <source>
        <dbReference type="SAM" id="MobiDB-lite"/>
    </source>
</evidence>
<evidence type="ECO:0000259" key="14">
    <source>
        <dbReference type="PROSITE" id="PS50027"/>
    </source>
</evidence>
<dbReference type="PROSITE" id="PS01186">
    <property type="entry name" value="EGF_2"/>
    <property type="match status" value="2"/>
</dbReference>
<dbReference type="PROSITE" id="PS50025">
    <property type="entry name" value="LAM_G_DOMAIN"/>
    <property type="match status" value="3"/>
</dbReference>
<feature type="domain" description="Kazal-like" evidence="16">
    <location>
        <begin position="332"/>
        <end position="385"/>
    </location>
</feature>
<dbReference type="Pfam" id="PF03146">
    <property type="entry name" value="NtA"/>
    <property type="match status" value="1"/>
</dbReference>
<dbReference type="PROSITE" id="PS00022">
    <property type="entry name" value="EGF_1"/>
    <property type="match status" value="3"/>
</dbReference>
<keyword evidence="7 9" id="KW-0424">Laminin EGF-like domain</keyword>
<evidence type="ECO:0000313" key="17">
    <source>
        <dbReference type="Proteomes" id="UP000694845"/>
    </source>
</evidence>
<feature type="domain" description="Kazal-like" evidence="16">
    <location>
        <begin position="485"/>
        <end position="532"/>
    </location>
</feature>
<dbReference type="SUPFAM" id="SSF50242">
    <property type="entry name" value="TIMP-like"/>
    <property type="match status" value="1"/>
</dbReference>
<feature type="domain" description="Laminin G" evidence="12">
    <location>
        <begin position="1895"/>
        <end position="2071"/>
    </location>
</feature>
<dbReference type="SMART" id="SM00282">
    <property type="entry name" value="LamG"/>
    <property type="match status" value="3"/>
</dbReference>
<dbReference type="CDD" id="cd00104">
    <property type="entry name" value="KAZAL_FS"/>
    <property type="match status" value="9"/>
</dbReference>
<feature type="disulfide bond" evidence="8">
    <location>
        <begin position="1637"/>
        <end position="1646"/>
    </location>
</feature>
<evidence type="ECO:0000256" key="11">
    <source>
        <dbReference type="SAM" id="SignalP"/>
    </source>
</evidence>
<dbReference type="FunFam" id="3.30.60.30:FF:000024">
    <property type="entry name" value="Transmembrane agrin"/>
    <property type="match status" value="4"/>
</dbReference>
<evidence type="ECO:0000256" key="9">
    <source>
        <dbReference type="PROSITE-ProRule" id="PRU00460"/>
    </source>
</evidence>
<feature type="disulfide bond" evidence="9">
    <location>
        <begin position="871"/>
        <end position="880"/>
    </location>
</feature>
<dbReference type="FunFam" id="2.10.25.10:FF:000011">
    <property type="entry name" value="Cadherin EGF LAG seven-pass G-type receptor"/>
    <property type="match status" value="1"/>
</dbReference>
<evidence type="ECO:0000256" key="2">
    <source>
        <dbReference type="ARBA" id="ARBA00022737"/>
    </source>
</evidence>
<evidence type="ECO:0000256" key="5">
    <source>
        <dbReference type="ARBA" id="ARBA00023157"/>
    </source>
</evidence>
<dbReference type="PANTHER" id="PTHR10913">
    <property type="entry name" value="FOLLISTATIN-RELATED"/>
    <property type="match status" value="1"/>
</dbReference>
<dbReference type="SMART" id="SM00274">
    <property type="entry name" value="FOLN"/>
    <property type="match status" value="8"/>
</dbReference>
<dbReference type="RefSeq" id="XP_022100566.1">
    <property type="nucleotide sequence ID" value="XM_022244874.1"/>
</dbReference>
<feature type="compositionally biased region" description="Low complexity" evidence="10">
    <location>
        <begin position="1260"/>
        <end position="1282"/>
    </location>
</feature>
<dbReference type="Gene3D" id="2.60.120.200">
    <property type="match status" value="3"/>
</dbReference>
<keyword evidence="11" id="KW-0732">Signal</keyword>
<keyword evidence="1" id="KW-0646">Protease inhibitor</keyword>
<keyword evidence="6" id="KW-0325">Glycoprotein</keyword>
<keyword evidence="8" id="KW-0245">EGF-like domain</keyword>
<dbReference type="Pfam" id="PF00054">
    <property type="entry name" value="Laminin_G_1"/>
    <property type="match status" value="3"/>
</dbReference>
<feature type="domain" description="EGF-like" evidence="13">
    <location>
        <begin position="1610"/>
        <end position="1647"/>
    </location>
</feature>
<feature type="region of interest" description="Disordered" evidence="10">
    <location>
        <begin position="667"/>
        <end position="687"/>
    </location>
</feature>
<feature type="domain" description="Laminin G" evidence="12">
    <location>
        <begin position="1384"/>
        <end position="1569"/>
    </location>
</feature>
<feature type="domain" description="EGF-like" evidence="13">
    <location>
        <begin position="1570"/>
        <end position="1607"/>
    </location>
</feature>
<dbReference type="InterPro" id="IPR003645">
    <property type="entry name" value="Fol_N"/>
</dbReference>